<evidence type="ECO:0000256" key="2">
    <source>
        <dbReference type="SAM" id="SignalP"/>
    </source>
</evidence>
<keyword evidence="4" id="KW-1185">Reference proteome</keyword>
<gene>
    <name evidence="3" type="ORF">THAOC_02757</name>
</gene>
<feature type="compositionally biased region" description="Low complexity" evidence="1">
    <location>
        <begin position="79"/>
        <end position="102"/>
    </location>
</feature>
<comment type="caution">
    <text evidence="3">The sequence shown here is derived from an EMBL/GenBank/DDBJ whole genome shotgun (WGS) entry which is preliminary data.</text>
</comment>
<feature type="chain" id="PRO_5003841680" evidence="2">
    <location>
        <begin position="20"/>
        <end position="241"/>
    </location>
</feature>
<organism evidence="3 4">
    <name type="scientific">Thalassiosira oceanica</name>
    <name type="common">Marine diatom</name>
    <dbReference type="NCBI Taxonomy" id="159749"/>
    <lineage>
        <taxon>Eukaryota</taxon>
        <taxon>Sar</taxon>
        <taxon>Stramenopiles</taxon>
        <taxon>Ochrophyta</taxon>
        <taxon>Bacillariophyta</taxon>
        <taxon>Coscinodiscophyceae</taxon>
        <taxon>Thalassiosirophycidae</taxon>
        <taxon>Thalassiosirales</taxon>
        <taxon>Thalassiosiraceae</taxon>
        <taxon>Thalassiosira</taxon>
    </lineage>
</organism>
<name>K0T9U7_THAOC</name>
<evidence type="ECO:0000313" key="3">
    <source>
        <dbReference type="EMBL" id="EJK75518.1"/>
    </source>
</evidence>
<evidence type="ECO:0000313" key="4">
    <source>
        <dbReference type="Proteomes" id="UP000266841"/>
    </source>
</evidence>
<accession>K0T9U7</accession>
<dbReference type="Proteomes" id="UP000266841">
    <property type="component" value="Unassembled WGS sequence"/>
</dbReference>
<proteinExistence type="predicted"/>
<feature type="compositionally biased region" description="Low complexity" evidence="1">
    <location>
        <begin position="20"/>
        <end position="31"/>
    </location>
</feature>
<feature type="region of interest" description="Disordered" evidence="1">
    <location>
        <begin position="167"/>
        <end position="221"/>
    </location>
</feature>
<sequence>SAIVASLALTCVAAGYAAGAFPPGHEAAAGRGPAGRGRVLAERPGYDPDDALDENGSRHERRGEPGTEAGPPRPRRRATAVSSPSEESDAAAAGEPEAPLASGDPCEMYSDESDRAGAARAHPEGDPLRQAVVRAQVRPFARRHRRALPGQVGIGAREPFRRHGRLQGLGRVRGPGGEHHIPDRVRPRGRGGDLHGVPIPVRREGAAPEAPGRHPARPPAAGAFENAISSMNGRSWMMIFM</sequence>
<protein>
    <submittedName>
        <fullName evidence="3">Uncharacterized protein</fullName>
    </submittedName>
</protein>
<dbReference type="AlphaFoldDB" id="K0T9U7"/>
<feature type="region of interest" description="Disordered" evidence="1">
    <location>
        <begin position="20"/>
        <end position="129"/>
    </location>
</feature>
<reference evidence="3 4" key="1">
    <citation type="journal article" date="2012" name="Genome Biol.">
        <title>Genome and low-iron response of an oceanic diatom adapted to chronic iron limitation.</title>
        <authorList>
            <person name="Lommer M."/>
            <person name="Specht M."/>
            <person name="Roy A.S."/>
            <person name="Kraemer L."/>
            <person name="Andreson R."/>
            <person name="Gutowska M.A."/>
            <person name="Wolf J."/>
            <person name="Bergner S.V."/>
            <person name="Schilhabel M.B."/>
            <person name="Klostermeier U.C."/>
            <person name="Beiko R.G."/>
            <person name="Rosenstiel P."/>
            <person name="Hippler M."/>
            <person name="Laroche J."/>
        </authorList>
    </citation>
    <scope>NUCLEOTIDE SEQUENCE [LARGE SCALE GENOMIC DNA]</scope>
    <source>
        <strain evidence="3 4">CCMP1005</strain>
    </source>
</reference>
<feature type="compositionally biased region" description="Basic and acidic residues" evidence="1">
    <location>
        <begin position="55"/>
        <end position="65"/>
    </location>
</feature>
<feature type="non-terminal residue" evidence="3">
    <location>
        <position position="1"/>
    </location>
</feature>
<feature type="signal peptide" evidence="2">
    <location>
        <begin position="1"/>
        <end position="19"/>
    </location>
</feature>
<feature type="compositionally biased region" description="Basic and acidic residues" evidence="1">
    <location>
        <begin position="176"/>
        <end position="193"/>
    </location>
</feature>
<feature type="compositionally biased region" description="Basic and acidic residues" evidence="1">
    <location>
        <begin position="112"/>
        <end position="127"/>
    </location>
</feature>
<keyword evidence="2" id="KW-0732">Signal</keyword>
<dbReference type="EMBL" id="AGNL01002890">
    <property type="protein sequence ID" value="EJK75518.1"/>
    <property type="molecule type" value="Genomic_DNA"/>
</dbReference>
<evidence type="ECO:0000256" key="1">
    <source>
        <dbReference type="SAM" id="MobiDB-lite"/>
    </source>
</evidence>